<dbReference type="PANTHER" id="PTHR12035:SF125">
    <property type="entry name" value="SIALIC ACID-BINDING IG-LIKE LECTIN 5"/>
    <property type="match status" value="1"/>
</dbReference>
<protein>
    <submittedName>
        <fullName evidence="16">Sialic acid-binding Ig-like lectin 14</fullName>
    </submittedName>
</protein>
<evidence type="ECO:0000256" key="12">
    <source>
        <dbReference type="ARBA" id="ARBA00038361"/>
    </source>
</evidence>
<keyword evidence="8" id="KW-0472">Membrane</keyword>
<feature type="signal peptide" evidence="14">
    <location>
        <begin position="1"/>
        <end position="16"/>
    </location>
</feature>
<evidence type="ECO:0000256" key="6">
    <source>
        <dbReference type="ARBA" id="ARBA00022889"/>
    </source>
</evidence>
<evidence type="ECO:0000256" key="11">
    <source>
        <dbReference type="ARBA" id="ARBA00023319"/>
    </source>
</evidence>
<evidence type="ECO:0000313" key="17">
    <source>
        <dbReference type="Proteomes" id="UP000052978"/>
    </source>
</evidence>
<feature type="chain" id="PRO_5004554959" evidence="14">
    <location>
        <begin position="17"/>
        <end position="708"/>
    </location>
</feature>
<evidence type="ECO:0000256" key="2">
    <source>
        <dbReference type="ARBA" id="ARBA00022692"/>
    </source>
</evidence>
<dbReference type="GO" id="GO:0005886">
    <property type="term" value="C:plasma membrane"/>
    <property type="evidence" value="ECO:0007669"/>
    <property type="project" value="TreeGrafter"/>
</dbReference>
<evidence type="ECO:0000256" key="3">
    <source>
        <dbReference type="ARBA" id="ARBA00022729"/>
    </source>
</evidence>
<keyword evidence="3 14" id="KW-0732">Signal</keyword>
<proteinExistence type="inferred from homology"/>
<feature type="domain" description="Ig-like" evidence="15">
    <location>
        <begin position="232"/>
        <end position="328"/>
    </location>
</feature>
<name>S7NHH9_MYOBR</name>
<feature type="compositionally biased region" description="Basic and acidic residues" evidence="13">
    <location>
        <begin position="699"/>
        <end position="708"/>
    </location>
</feature>
<dbReference type="SUPFAM" id="SSF48726">
    <property type="entry name" value="Immunoglobulin"/>
    <property type="match status" value="5"/>
</dbReference>
<feature type="domain" description="Ig-like" evidence="15">
    <location>
        <begin position="338"/>
        <end position="449"/>
    </location>
</feature>
<dbReference type="FunFam" id="2.60.40.10:FF:000829">
    <property type="entry name" value="Sialic acid-binding Ig-like lectin 8"/>
    <property type="match status" value="1"/>
</dbReference>
<dbReference type="InterPro" id="IPR013106">
    <property type="entry name" value="Ig_V-set"/>
</dbReference>
<sequence length="708" mass="78130">MVPLLLLPLLWGGSLQQLPGYELRVQESVTVFEGLCVHVPCSFSYPWSLWNSSSELYTYWYRDWDNTDYAAPVASSNRNKTVKRETRGRFLLADPKTNNCSLQIRDARRSDSGRYVFRVERGDSVKYNYKEKMLDLQVAALTEKPHIRIREPLESGRPTQLACSLPGACEGGRPLTFSWAGAAVDSLDPQTLRSSVLTFTPRPQDHGTNLTCQVKREGSPSGSMSLVSVDAPLLTVRLSQGNCTALMTLSNHTSLPVLEGQSLLLVCEADSNPPATLSWSQEGRPLSPPQPSAPGVLELPHVGAGDRGEFTCRAQHPLGSQRVSFSLSVQRSLQQQHPGYELLVQKSVTVQEGLCVHVPCSFYPWSSWSSSTKVNTYWYRDGDKTKRPVASSNQDKQVKTETKGRFLLADPRTNNCSLQIRDARRSDRGRYFFRVEIGNPAYNHQGKVQGYKFQGYNYKYKMLDLQVAALTEKPHIRVREPLESGCPTQLACSLTEACEVGQRFSFSWAGAAVDSLNPQTRRSSVLTFTPRPQDHGTSLTCQMMAHAQVSACERGLGDEHSVLAKPLGIQGEGVLICMSGGSLSLDSGSGCLRCPSGSGGSCPPVLEPFWLLTSSLRVKARRRQAAGRPNVTNDEDPVMGTVTWGSKKNLQPDGPPDQAPPAEKGPLSGEQQELYYANLTFEGLKPREPRDQEATSTHEYSEVKRAGQ</sequence>
<evidence type="ECO:0000256" key="5">
    <source>
        <dbReference type="ARBA" id="ARBA00022737"/>
    </source>
</evidence>
<evidence type="ECO:0000256" key="7">
    <source>
        <dbReference type="ARBA" id="ARBA00022989"/>
    </source>
</evidence>
<dbReference type="InterPro" id="IPR003006">
    <property type="entry name" value="Ig/MHC_CS"/>
</dbReference>
<evidence type="ECO:0000256" key="14">
    <source>
        <dbReference type="SAM" id="SignalP"/>
    </source>
</evidence>
<evidence type="ECO:0000256" key="13">
    <source>
        <dbReference type="SAM" id="MobiDB-lite"/>
    </source>
</evidence>
<dbReference type="Proteomes" id="UP000052978">
    <property type="component" value="Unassembled WGS sequence"/>
</dbReference>
<evidence type="ECO:0000256" key="9">
    <source>
        <dbReference type="ARBA" id="ARBA00023157"/>
    </source>
</evidence>
<dbReference type="Pfam" id="PF13927">
    <property type="entry name" value="Ig_3"/>
    <property type="match status" value="1"/>
</dbReference>
<evidence type="ECO:0000256" key="8">
    <source>
        <dbReference type="ARBA" id="ARBA00023136"/>
    </source>
</evidence>
<dbReference type="InterPro" id="IPR003598">
    <property type="entry name" value="Ig_sub2"/>
</dbReference>
<dbReference type="InterPro" id="IPR013783">
    <property type="entry name" value="Ig-like_fold"/>
</dbReference>
<dbReference type="SMART" id="SM00408">
    <property type="entry name" value="IGc2"/>
    <property type="match status" value="1"/>
</dbReference>
<dbReference type="GO" id="GO:0033691">
    <property type="term" value="F:sialic acid binding"/>
    <property type="evidence" value="ECO:0007669"/>
    <property type="project" value="TreeGrafter"/>
</dbReference>
<keyword evidence="10" id="KW-0325">Glycoprotein</keyword>
<dbReference type="SMART" id="SM00409">
    <property type="entry name" value="IG"/>
    <property type="match status" value="3"/>
</dbReference>
<dbReference type="PROSITE" id="PS50835">
    <property type="entry name" value="IG_LIKE"/>
    <property type="match status" value="4"/>
</dbReference>
<dbReference type="EMBL" id="KE164201">
    <property type="protein sequence ID" value="EPQ16010.1"/>
    <property type="molecule type" value="Genomic_DNA"/>
</dbReference>
<dbReference type="Gene3D" id="2.60.40.10">
    <property type="entry name" value="Immunoglobulins"/>
    <property type="match status" value="5"/>
</dbReference>
<reference evidence="16 17" key="1">
    <citation type="journal article" date="2013" name="Nat. Commun.">
        <title>Genome analysis reveals insights into physiology and longevity of the Brandt's bat Myotis brandtii.</title>
        <authorList>
            <person name="Seim I."/>
            <person name="Fang X."/>
            <person name="Xiong Z."/>
            <person name="Lobanov A.V."/>
            <person name="Huang Z."/>
            <person name="Ma S."/>
            <person name="Feng Y."/>
            <person name="Turanov A.A."/>
            <person name="Zhu Y."/>
            <person name="Lenz T.L."/>
            <person name="Gerashchenko M.V."/>
            <person name="Fan D."/>
            <person name="Hee Yim S."/>
            <person name="Yao X."/>
            <person name="Jordan D."/>
            <person name="Xiong Y."/>
            <person name="Ma Y."/>
            <person name="Lyapunov A.N."/>
            <person name="Chen G."/>
            <person name="Kulakova O.I."/>
            <person name="Sun Y."/>
            <person name="Lee S.G."/>
            <person name="Bronson R.T."/>
            <person name="Moskalev A.A."/>
            <person name="Sunyaev S.R."/>
            <person name="Zhang G."/>
            <person name="Krogh A."/>
            <person name="Wang J."/>
            <person name="Gladyshev V.N."/>
        </authorList>
    </citation>
    <scope>NUCLEOTIDE SEQUENCE [LARGE SCALE GENOMIC DNA]</scope>
</reference>
<dbReference type="InterPro" id="IPR036179">
    <property type="entry name" value="Ig-like_dom_sf"/>
</dbReference>
<dbReference type="GO" id="GO:0030246">
    <property type="term" value="F:carbohydrate binding"/>
    <property type="evidence" value="ECO:0007669"/>
    <property type="project" value="UniProtKB-KW"/>
</dbReference>
<organism evidence="16 17">
    <name type="scientific">Myotis brandtii</name>
    <name type="common">Brandt's bat</name>
    <dbReference type="NCBI Taxonomy" id="109478"/>
    <lineage>
        <taxon>Eukaryota</taxon>
        <taxon>Metazoa</taxon>
        <taxon>Chordata</taxon>
        <taxon>Craniata</taxon>
        <taxon>Vertebrata</taxon>
        <taxon>Euteleostomi</taxon>
        <taxon>Mammalia</taxon>
        <taxon>Eutheria</taxon>
        <taxon>Laurasiatheria</taxon>
        <taxon>Chiroptera</taxon>
        <taxon>Yangochiroptera</taxon>
        <taxon>Vespertilionidae</taxon>
        <taxon>Myotis</taxon>
    </lineage>
</organism>
<feature type="compositionally biased region" description="Basic and acidic residues" evidence="13">
    <location>
        <begin position="684"/>
        <end position="693"/>
    </location>
</feature>
<dbReference type="GO" id="GO:0007155">
    <property type="term" value="P:cell adhesion"/>
    <property type="evidence" value="ECO:0007669"/>
    <property type="project" value="UniProtKB-KW"/>
</dbReference>
<dbReference type="InterPro" id="IPR007110">
    <property type="entry name" value="Ig-like_dom"/>
</dbReference>
<evidence type="ECO:0000313" key="16">
    <source>
        <dbReference type="EMBL" id="EPQ16010.1"/>
    </source>
</evidence>
<evidence type="ECO:0000256" key="1">
    <source>
        <dbReference type="ARBA" id="ARBA00004479"/>
    </source>
</evidence>
<keyword evidence="4 16" id="KW-0430">Lectin</keyword>
<dbReference type="InterPro" id="IPR051036">
    <property type="entry name" value="SIGLEC"/>
</dbReference>
<keyword evidence="17" id="KW-1185">Reference proteome</keyword>
<keyword evidence="5" id="KW-0677">Repeat</keyword>
<dbReference type="InterPro" id="IPR003599">
    <property type="entry name" value="Ig_sub"/>
</dbReference>
<dbReference type="PROSITE" id="PS00290">
    <property type="entry name" value="IG_MHC"/>
    <property type="match status" value="1"/>
</dbReference>
<keyword evidence="2" id="KW-0812">Transmembrane</keyword>
<gene>
    <name evidence="16" type="ORF">D623_10017677</name>
</gene>
<comment type="subcellular location">
    <subcellularLocation>
        <location evidence="1">Membrane</location>
        <topology evidence="1">Single-pass type I membrane protein</topology>
    </subcellularLocation>
</comment>
<dbReference type="PANTHER" id="PTHR12035">
    <property type="entry name" value="SIALIC ACID BINDING IMMUNOGLOBULIN-LIKE LECTIN"/>
    <property type="match status" value="1"/>
</dbReference>
<keyword evidence="6" id="KW-0130">Cell adhesion</keyword>
<keyword evidence="9" id="KW-1015">Disulfide bond</keyword>
<keyword evidence="11" id="KW-0393">Immunoglobulin domain</keyword>
<feature type="domain" description="Ig-like" evidence="15">
    <location>
        <begin position="145"/>
        <end position="230"/>
    </location>
</feature>
<evidence type="ECO:0000259" key="15">
    <source>
        <dbReference type="PROSITE" id="PS50835"/>
    </source>
</evidence>
<feature type="region of interest" description="Disordered" evidence="13">
    <location>
        <begin position="622"/>
        <end position="708"/>
    </location>
</feature>
<dbReference type="Pfam" id="PF07686">
    <property type="entry name" value="V-set"/>
    <property type="match status" value="2"/>
</dbReference>
<comment type="similarity">
    <text evidence="12">Belongs to the immunoglobulin superfamily. SIGLEC (sialic acid binding Ig-like lectin) family.</text>
</comment>
<accession>S7NHH9</accession>
<evidence type="ECO:0000256" key="10">
    <source>
        <dbReference type="ARBA" id="ARBA00023180"/>
    </source>
</evidence>
<evidence type="ECO:0000256" key="4">
    <source>
        <dbReference type="ARBA" id="ARBA00022734"/>
    </source>
</evidence>
<dbReference type="eggNOG" id="ENOG502S41V">
    <property type="taxonomic scope" value="Eukaryota"/>
</dbReference>
<dbReference type="AlphaFoldDB" id="S7NHH9"/>
<feature type="domain" description="Ig-like" evidence="15">
    <location>
        <begin position="19"/>
        <end position="135"/>
    </location>
</feature>
<keyword evidence="7" id="KW-1133">Transmembrane helix</keyword>